<dbReference type="InterPro" id="IPR036770">
    <property type="entry name" value="Ankyrin_rpt-contain_sf"/>
</dbReference>
<feature type="region of interest" description="Disordered" evidence="5">
    <location>
        <begin position="694"/>
        <end position="750"/>
    </location>
</feature>
<dbReference type="PANTHER" id="PTHR24198:SF165">
    <property type="entry name" value="ANKYRIN REPEAT-CONTAINING PROTEIN-RELATED"/>
    <property type="match status" value="1"/>
</dbReference>
<feature type="region of interest" description="Disordered" evidence="5">
    <location>
        <begin position="240"/>
        <end position="284"/>
    </location>
</feature>
<feature type="compositionally biased region" description="Low complexity" evidence="5">
    <location>
        <begin position="395"/>
        <end position="405"/>
    </location>
</feature>
<evidence type="ECO:0000256" key="1">
    <source>
        <dbReference type="ARBA" id="ARBA00022737"/>
    </source>
</evidence>
<dbReference type="SMART" id="SM00248">
    <property type="entry name" value="ANK"/>
    <property type="match status" value="5"/>
</dbReference>
<gene>
    <name evidence="6" type="ORF">MAR_005319</name>
</gene>
<feature type="compositionally biased region" description="Polar residues" evidence="5">
    <location>
        <begin position="660"/>
        <end position="669"/>
    </location>
</feature>
<feature type="compositionally biased region" description="Polar residues" evidence="5">
    <location>
        <begin position="376"/>
        <end position="390"/>
    </location>
</feature>
<evidence type="ECO:0000256" key="3">
    <source>
        <dbReference type="PROSITE-ProRule" id="PRU00023"/>
    </source>
</evidence>
<sequence length="949" mass="103059">MVTQEIISAVESGNLEALRQFDSSVLKPELTDDFGSNCLHYAARQGGADVLHFLVHQRGFTSKVRSNIGATPLHDAAAAGNLEGAQWLVEHTQCSVNDQDGTGATPLHLACRFHHTSVTEWLLDVGKADTSIDTASGGLPVHFAVVGGDYDAVKLLLENDPSSEVGEKFNANDRDFDGVTPIHFAASQGHAQVIDWLMKVGGAKVTLDNLGGSPLHNAAENNQTEQTVDEDIAYLNSVQSPRQPLPHQPPVNYSKPRSNYPTHLGNKQPLDYRKHQPESTEQNNNIRFAVKNYRSNHPAARENTPIGHLVNVANGNESLTKPQSPDVDYSMTQIRLFGKGDKRSPERPTSPEPDYSLARSGLGNIHTDTRVPRLQLNGSNDNSNVGNQSRYRPASIGSNSSDSSLSSLSQLDEAIAFAEKTVAREEKRAKELMEQKQANTGSRPKPGPSVIQVRKLPVKSASELHGAGNVREERDKTVKFMLNDHGNDGTYDDAYSAKHASKGNIPVEKRGNMKHGIHQVSVKPSTTNRNSAVINLPIRSATNGETDDHTGLVNGTVPVYNLNSVSSAQMASNAHVHNVPINVGTVSPLVNGTGPSEMEAPPHPHVYPPSNNIIGSSFYDVYQSSIATDQSEETRHNGNQSEFLIQNANIPIPPPPPPCATTTAKKPMEKQTTINVNSASGNQHSTTNHFQAVNGSQEHQPAPSAQENTGKIPVPPPPPPAVNGNQPKPLQNGTQNESIEEIKRKSASLPARPQALFTPEMMQSQLNTLSPAQARVAIENNSNTDFLAELKLATKGGGLRKTGINGDPGATPAPKPITAFNGGQKTDLVREKPTGEKDVKMKLEGEWDPKNFVDQVPNRKDLPAWKVQLQARQIAEKVEDREARFKGMPAWKRAIVERKEAEARAAEEKKLTEQQRMHKVVNKKMPAVNLVGKSGDTGLAPWQKELQGK</sequence>
<dbReference type="PANTHER" id="PTHR24198">
    <property type="entry name" value="ANKYRIN REPEAT AND PROTEIN KINASE DOMAIN-CONTAINING PROTEIN"/>
    <property type="match status" value="1"/>
</dbReference>
<evidence type="ECO:0000313" key="7">
    <source>
        <dbReference type="Proteomes" id="UP001164746"/>
    </source>
</evidence>
<feature type="coiled-coil region" evidence="4">
    <location>
        <begin position="408"/>
        <end position="435"/>
    </location>
</feature>
<dbReference type="PROSITE" id="PS50297">
    <property type="entry name" value="ANK_REP_REGION"/>
    <property type="match status" value="3"/>
</dbReference>
<keyword evidence="4" id="KW-0175">Coiled coil</keyword>
<dbReference type="Proteomes" id="UP001164746">
    <property type="component" value="Chromosome 9"/>
</dbReference>
<feature type="compositionally biased region" description="Polar residues" evidence="5">
    <location>
        <begin position="723"/>
        <end position="737"/>
    </location>
</feature>
<keyword evidence="7" id="KW-1185">Reference proteome</keyword>
<dbReference type="SUPFAM" id="SSF48403">
    <property type="entry name" value="Ankyrin repeat"/>
    <property type="match status" value="1"/>
</dbReference>
<evidence type="ECO:0000256" key="5">
    <source>
        <dbReference type="SAM" id="MobiDB-lite"/>
    </source>
</evidence>
<feature type="repeat" description="ANK" evidence="3">
    <location>
        <begin position="177"/>
        <end position="209"/>
    </location>
</feature>
<feature type="compositionally biased region" description="Polar residues" evidence="5">
    <location>
        <begin position="694"/>
        <end position="709"/>
    </location>
</feature>
<feature type="repeat" description="ANK" evidence="3">
    <location>
        <begin position="102"/>
        <end position="134"/>
    </location>
</feature>
<evidence type="ECO:0000313" key="6">
    <source>
        <dbReference type="EMBL" id="WAR15214.1"/>
    </source>
</evidence>
<keyword evidence="1" id="KW-0677">Repeat</keyword>
<dbReference type="InterPro" id="IPR002110">
    <property type="entry name" value="Ankyrin_rpt"/>
</dbReference>
<reference evidence="6" key="1">
    <citation type="submission" date="2022-11" db="EMBL/GenBank/DDBJ databases">
        <title>Centuries of genome instability and evolution in soft-shell clam transmissible cancer (bioRxiv).</title>
        <authorList>
            <person name="Hart S.F.M."/>
            <person name="Yonemitsu M.A."/>
            <person name="Giersch R.M."/>
            <person name="Beal B.F."/>
            <person name="Arriagada G."/>
            <person name="Davis B.W."/>
            <person name="Ostrander E.A."/>
            <person name="Goff S.P."/>
            <person name="Metzger M.J."/>
        </authorList>
    </citation>
    <scope>NUCLEOTIDE SEQUENCE</scope>
    <source>
        <strain evidence="6">MELC-2E11</strain>
        <tissue evidence="6">Siphon/mantle</tissue>
    </source>
</reference>
<name>A0ABY7F360_MYAAR</name>
<dbReference type="Gene3D" id="1.25.40.20">
    <property type="entry name" value="Ankyrin repeat-containing domain"/>
    <property type="match status" value="1"/>
</dbReference>
<protein>
    <submittedName>
        <fullName evidence="6">ESPNL-like protein</fullName>
    </submittedName>
</protein>
<proteinExistence type="predicted"/>
<feature type="repeat" description="ANK" evidence="3">
    <location>
        <begin position="136"/>
        <end position="168"/>
    </location>
</feature>
<dbReference type="Pfam" id="PF12796">
    <property type="entry name" value="Ank_2"/>
    <property type="match status" value="1"/>
</dbReference>
<feature type="region of interest" description="Disordered" evidence="5">
    <location>
        <begin position="337"/>
        <end position="405"/>
    </location>
</feature>
<keyword evidence="2 3" id="KW-0040">ANK repeat</keyword>
<dbReference type="PROSITE" id="PS50088">
    <property type="entry name" value="ANK_REPEAT"/>
    <property type="match status" value="3"/>
</dbReference>
<accession>A0ABY7F360</accession>
<feature type="region of interest" description="Disordered" evidence="5">
    <location>
        <begin position="647"/>
        <end position="669"/>
    </location>
</feature>
<evidence type="ECO:0000256" key="2">
    <source>
        <dbReference type="ARBA" id="ARBA00023043"/>
    </source>
</evidence>
<dbReference type="EMBL" id="CP111020">
    <property type="protein sequence ID" value="WAR15214.1"/>
    <property type="molecule type" value="Genomic_DNA"/>
</dbReference>
<organism evidence="6 7">
    <name type="scientific">Mya arenaria</name>
    <name type="common">Soft-shell clam</name>
    <dbReference type="NCBI Taxonomy" id="6604"/>
    <lineage>
        <taxon>Eukaryota</taxon>
        <taxon>Metazoa</taxon>
        <taxon>Spiralia</taxon>
        <taxon>Lophotrochozoa</taxon>
        <taxon>Mollusca</taxon>
        <taxon>Bivalvia</taxon>
        <taxon>Autobranchia</taxon>
        <taxon>Heteroconchia</taxon>
        <taxon>Euheterodonta</taxon>
        <taxon>Imparidentia</taxon>
        <taxon>Neoheterodontei</taxon>
        <taxon>Myida</taxon>
        <taxon>Myoidea</taxon>
        <taxon>Myidae</taxon>
        <taxon>Mya</taxon>
    </lineage>
</organism>
<dbReference type="Pfam" id="PF00023">
    <property type="entry name" value="Ank"/>
    <property type="match status" value="1"/>
</dbReference>
<dbReference type="Pfam" id="PF13637">
    <property type="entry name" value="Ank_4"/>
    <property type="match status" value="1"/>
</dbReference>
<evidence type="ECO:0000256" key="4">
    <source>
        <dbReference type="SAM" id="Coils"/>
    </source>
</evidence>
<feature type="region of interest" description="Disordered" evidence="5">
    <location>
        <begin position="799"/>
        <end position="822"/>
    </location>
</feature>